<evidence type="ECO:0000313" key="8">
    <source>
        <dbReference type="Proteomes" id="UP001304300"/>
    </source>
</evidence>
<keyword evidence="2 7" id="KW-0378">Hydrolase</keyword>
<evidence type="ECO:0000259" key="5">
    <source>
        <dbReference type="Pfam" id="PF00728"/>
    </source>
</evidence>
<dbReference type="Proteomes" id="UP001304300">
    <property type="component" value="Chromosome"/>
</dbReference>
<evidence type="ECO:0000259" key="6">
    <source>
        <dbReference type="Pfam" id="PF02838"/>
    </source>
</evidence>
<proteinExistence type="inferred from homology"/>
<comment type="similarity">
    <text evidence="1">Belongs to the glycosyl hydrolase 20 family.</text>
</comment>
<dbReference type="Pfam" id="PF00728">
    <property type="entry name" value="Glyco_hydro_20"/>
    <property type="match status" value="1"/>
</dbReference>
<dbReference type="Gene3D" id="3.30.379.10">
    <property type="entry name" value="Chitobiase/beta-hexosaminidase domain 2-like"/>
    <property type="match status" value="1"/>
</dbReference>
<dbReference type="AlphaFoldDB" id="A0AAQ3L7N2"/>
<reference evidence="7 8" key="1">
    <citation type="submission" date="2023-10" db="EMBL/GenBank/DDBJ databases">
        <title>Rubellicoccus peritrichatus gen. nov., sp. nov., isolated from an algae of coral reef tank.</title>
        <authorList>
            <person name="Luo J."/>
        </authorList>
    </citation>
    <scope>NUCLEOTIDE SEQUENCE [LARGE SCALE GENOMIC DNA]</scope>
    <source>
        <strain evidence="7 8">CR14</strain>
    </source>
</reference>
<dbReference type="SUPFAM" id="SSF55545">
    <property type="entry name" value="beta-N-acetylhexosaminidase-like domain"/>
    <property type="match status" value="1"/>
</dbReference>
<dbReference type="KEGG" id="puo:RZN69_12160"/>
<evidence type="ECO:0000256" key="3">
    <source>
        <dbReference type="ARBA" id="ARBA00023295"/>
    </source>
</evidence>
<dbReference type="InterPro" id="IPR029018">
    <property type="entry name" value="Hex-like_dom2"/>
</dbReference>
<organism evidence="7 8">
    <name type="scientific">Rubellicoccus peritrichatus</name>
    <dbReference type="NCBI Taxonomy" id="3080537"/>
    <lineage>
        <taxon>Bacteria</taxon>
        <taxon>Pseudomonadati</taxon>
        <taxon>Verrucomicrobiota</taxon>
        <taxon>Opitutia</taxon>
        <taxon>Puniceicoccales</taxon>
        <taxon>Cerasicoccaceae</taxon>
        <taxon>Rubellicoccus</taxon>
    </lineage>
</organism>
<dbReference type="PANTHER" id="PTHR43678">
    <property type="entry name" value="PUTATIVE (AFU_ORTHOLOGUE AFUA_2G00640)-RELATED"/>
    <property type="match status" value="1"/>
</dbReference>
<name>A0AAQ3L7N2_9BACT</name>
<feature type="domain" description="Beta-hexosaminidase bacterial type N-terminal" evidence="6">
    <location>
        <begin position="2"/>
        <end position="124"/>
    </location>
</feature>
<accession>A0AAQ3L7N2</accession>
<dbReference type="InterPro" id="IPR015882">
    <property type="entry name" value="HEX_bac_N"/>
</dbReference>
<dbReference type="InterPro" id="IPR025705">
    <property type="entry name" value="Beta_hexosaminidase_sua/sub"/>
</dbReference>
<dbReference type="PRINTS" id="PR00738">
    <property type="entry name" value="GLHYDRLASE20"/>
</dbReference>
<evidence type="ECO:0000256" key="1">
    <source>
        <dbReference type="ARBA" id="ARBA00006285"/>
    </source>
</evidence>
<dbReference type="EMBL" id="CP136920">
    <property type="protein sequence ID" value="WOO39369.1"/>
    <property type="molecule type" value="Genomic_DNA"/>
</dbReference>
<gene>
    <name evidence="7" type="ORF">RZN69_12160</name>
</gene>
<evidence type="ECO:0000256" key="2">
    <source>
        <dbReference type="ARBA" id="ARBA00022801"/>
    </source>
</evidence>
<dbReference type="InterPro" id="IPR017853">
    <property type="entry name" value="GH"/>
</dbReference>
<evidence type="ECO:0000313" key="7">
    <source>
        <dbReference type="EMBL" id="WOO39369.1"/>
    </source>
</evidence>
<dbReference type="RefSeq" id="WP_317831237.1">
    <property type="nucleotide sequence ID" value="NZ_CP136920.1"/>
</dbReference>
<keyword evidence="8" id="KW-1185">Reference proteome</keyword>
<protein>
    <submittedName>
        <fullName evidence="7">Glycoside hydrolase family 20 zincin-like fold domain-containing protein</fullName>
    </submittedName>
</protein>
<feature type="domain" description="Glycoside hydrolase family 20 catalytic" evidence="5">
    <location>
        <begin position="127"/>
        <end position="348"/>
    </location>
</feature>
<keyword evidence="3" id="KW-0326">Glycosidase</keyword>
<dbReference type="GO" id="GO:0004563">
    <property type="term" value="F:beta-N-acetylhexosaminidase activity"/>
    <property type="evidence" value="ECO:0007669"/>
    <property type="project" value="InterPro"/>
</dbReference>
<feature type="active site" description="Proton donor" evidence="4">
    <location>
        <position position="282"/>
    </location>
</feature>
<dbReference type="SUPFAM" id="SSF51445">
    <property type="entry name" value="(Trans)glycosidases"/>
    <property type="match status" value="1"/>
</dbReference>
<dbReference type="InterPro" id="IPR015883">
    <property type="entry name" value="Glyco_hydro_20_cat"/>
</dbReference>
<sequence length="645" mass="73837">MHLIPNVKELNLGNGFFHLNEDCTILLEQNSDRSAMLATKQIAEELDLHCAIQARIIRHLDDQSASIRLITNPKLSCSYTLQVNDNGVQIHGIDSAGLFHGCQTLRQIIRQEGRKLKHLTIKDYPDYEARGFYHDVTRGKVPTLETLSELVEKASFYKLNQLQLYVEHTFDFRKHTGIAAGKSPLTACEILQLDELCQQHHIDLVPSMTTFGHCYEILRTKRLEHLGELGCQGSEYPYSWFDRQVHFTLDGTNPESIELIENMLDEYLPLFSSKHFNVCCDETLDLTYGKNARAGNDAIELYISFTRKIINAVHKRGRKVQLWGDILQKNSRTINQLSKDVTVLNWSYSPDLRDGNCELFEYSEIPFYVCPGTSGWNQFFNRIDWASQNIINFARQGKEHGACGLLNTDWGDHGHSNLLGCSLHGLALGAQCAWEAERTNIENFDKAFSLLELGDHSQLASYLMRQFSKLIRLATSDISVLFDPFNNLPTHEDWGRGKALAAHRLDKEGSKPDDHYAQSAAAMRQLRERFIDCISKANQLKQERIQDIITGMWGEILMHEAAHLIQCVNGVRNDLEGLGYTHTADEIRSFEQHFSRRWHAHNKPSEYFRLQKFLCQLADLMDTHGLRNDNSNVAKELRESCRLSQ</sequence>
<dbReference type="Pfam" id="PF02838">
    <property type="entry name" value="Glyco_hydro_20b"/>
    <property type="match status" value="1"/>
</dbReference>
<dbReference type="GO" id="GO:0005975">
    <property type="term" value="P:carbohydrate metabolic process"/>
    <property type="evidence" value="ECO:0007669"/>
    <property type="project" value="InterPro"/>
</dbReference>
<dbReference type="InterPro" id="IPR052764">
    <property type="entry name" value="GH20_Enzymes"/>
</dbReference>
<evidence type="ECO:0000256" key="4">
    <source>
        <dbReference type="PIRSR" id="PIRSR625705-1"/>
    </source>
</evidence>
<dbReference type="PANTHER" id="PTHR43678:SF1">
    <property type="entry name" value="BETA-N-ACETYLHEXOSAMINIDASE"/>
    <property type="match status" value="1"/>
</dbReference>
<dbReference type="Gene3D" id="3.20.20.80">
    <property type="entry name" value="Glycosidases"/>
    <property type="match status" value="1"/>
</dbReference>